<evidence type="ECO:0000313" key="2">
    <source>
        <dbReference type="Proteomes" id="UP000181936"/>
    </source>
</evidence>
<dbReference type="AlphaFoldDB" id="A0A1L3MV67"/>
<dbReference type="EMBL" id="CP016020">
    <property type="protein sequence ID" value="APH06219.1"/>
    <property type="molecule type" value="Genomic_DNA"/>
</dbReference>
<dbReference type="KEGG" id="bwh:A9C19_16530"/>
<organism evidence="1 2">
    <name type="scientific">Bacillus weihaiensis</name>
    <dbReference type="NCBI Taxonomy" id="1547283"/>
    <lineage>
        <taxon>Bacteria</taxon>
        <taxon>Bacillati</taxon>
        <taxon>Bacillota</taxon>
        <taxon>Bacilli</taxon>
        <taxon>Bacillales</taxon>
        <taxon>Bacillaceae</taxon>
        <taxon>Bacillus</taxon>
    </lineage>
</organism>
<protein>
    <recommendedName>
        <fullName evidence="3">Transcriptional regulator</fullName>
    </recommendedName>
</protein>
<dbReference type="Proteomes" id="UP000181936">
    <property type="component" value="Chromosome"/>
</dbReference>
<proteinExistence type="predicted"/>
<keyword evidence="2" id="KW-1185">Reference proteome</keyword>
<gene>
    <name evidence="1" type="ORF">A9C19_16530</name>
</gene>
<evidence type="ECO:0008006" key="3">
    <source>
        <dbReference type="Google" id="ProtNLM"/>
    </source>
</evidence>
<evidence type="ECO:0000313" key="1">
    <source>
        <dbReference type="EMBL" id="APH06219.1"/>
    </source>
</evidence>
<sequence>MENGVKLMNKLWGIMTIEQKNLYGYLNQKLLDSLTADEVRFYAKKIHILLDSIELGRKI</sequence>
<accession>A0A1L3MV67</accession>
<name>A0A1L3MV67_9BACI</name>
<reference evidence="1 2" key="1">
    <citation type="journal article" date="2016" name="Sci. Rep.">
        <title>Complete genome sequence and transcriptomic analysis of a novel marine strain Bacillus weihaiensis reveals the mechanism of brown algae degradation.</title>
        <authorList>
            <person name="Zhu Y."/>
            <person name="Chen P."/>
            <person name="Bao Y."/>
            <person name="Men Y."/>
            <person name="Zeng Y."/>
            <person name="Yang J."/>
            <person name="Sun J."/>
            <person name="Sun Y."/>
        </authorList>
    </citation>
    <scope>NUCLEOTIDE SEQUENCE [LARGE SCALE GENOMIC DNA]</scope>
    <source>
        <strain evidence="1 2">Alg07</strain>
    </source>
</reference>